<dbReference type="PATRIC" id="fig|46224.3.peg.1909"/>
<feature type="transmembrane region" description="Helical" evidence="6">
    <location>
        <begin position="174"/>
        <end position="195"/>
    </location>
</feature>
<dbReference type="AlphaFoldDB" id="A0A150LH23"/>
<evidence type="ECO:0000313" key="10">
    <source>
        <dbReference type="Proteomes" id="UP000075666"/>
    </source>
</evidence>
<keyword evidence="2" id="KW-0813">Transport</keyword>
<dbReference type="Proteomes" id="UP000595512">
    <property type="component" value="Chromosome"/>
</dbReference>
<keyword evidence="3 6" id="KW-0812">Transmembrane</keyword>
<evidence type="ECO:0000256" key="5">
    <source>
        <dbReference type="ARBA" id="ARBA00023136"/>
    </source>
</evidence>
<dbReference type="InterPro" id="IPR011701">
    <property type="entry name" value="MFS"/>
</dbReference>
<feature type="transmembrane region" description="Helical" evidence="6">
    <location>
        <begin position="379"/>
        <end position="398"/>
    </location>
</feature>
<evidence type="ECO:0000313" key="9">
    <source>
        <dbReference type="EMBL" id="QQX26923.1"/>
    </source>
</evidence>
<feature type="transmembrane region" description="Helical" evidence="6">
    <location>
        <begin position="354"/>
        <end position="373"/>
    </location>
</feature>
<dbReference type="InterPro" id="IPR036259">
    <property type="entry name" value="MFS_trans_sf"/>
</dbReference>
<dbReference type="PANTHER" id="PTHR23523">
    <property type="match status" value="1"/>
</dbReference>
<protein>
    <submittedName>
        <fullName evidence="9">MFS transporter</fullName>
    </submittedName>
</protein>
<evidence type="ECO:0000256" key="4">
    <source>
        <dbReference type="ARBA" id="ARBA00022989"/>
    </source>
</evidence>
<dbReference type="InterPro" id="IPR020846">
    <property type="entry name" value="MFS_dom"/>
</dbReference>
<dbReference type="STRING" id="46224.B4102_2101"/>
<gene>
    <name evidence="8" type="ORF">B4102_2101</name>
    <name evidence="9" type="ORF">JGZ69_09170</name>
</gene>
<comment type="subcellular location">
    <subcellularLocation>
        <location evidence="1">Cell membrane</location>
        <topology evidence="1">Multi-pass membrane protein</topology>
    </subcellularLocation>
</comment>
<evidence type="ECO:0000256" key="2">
    <source>
        <dbReference type="ARBA" id="ARBA00022448"/>
    </source>
</evidence>
<feature type="transmembrane region" description="Helical" evidence="6">
    <location>
        <begin position="257"/>
        <end position="280"/>
    </location>
</feature>
<dbReference type="EMBL" id="LQYN01000003">
    <property type="protein sequence ID" value="KYD11661.1"/>
    <property type="molecule type" value="Genomic_DNA"/>
</dbReference>
<dbReference type="EMBL" id="CP066701">
    <property type="protein sequence ID" value="QQX26923.1"/>
    <property type="molecule type" value="Genomic_DNA"/>
</dbReference>
<dbReference type="KEGG" id="hspo:JGZ69_09170"/>
<dbReference type="Pfam" id="PF07690">
    <property type="entry name" value="MFS_1"/>
    <property type="match status" value="1"/>
</dbReference>
<dbReference type="GO" id="GO:0022857">
    <property type="term" value="F:transmembrane transporter activity"/>
    <property type="evidence" value="ECO:0007669"/>
    <property type="project" value="InterPro"/>
</dbReference>
<reference evidence="9 11" key="2">
    <citation type="submission" date="2020-12" db="EMBL/GenBank/DDBJ databases">
        <title>Taxonomic evaluation of the Bacillus sporothermodurans group of bacteria based on whole genome sequences.</title>
        <authorList>
            <person name="Fiedler G."/>
            <person name="Herbstmann A.-D."/>
            <person name="Doll E."/>
            <person name="Wenning M."/>
            <person name="Brinks E."/>
            <person name="Kabisch J."/>
            <person name="Breitenwieser F."/>
            <person name="Lappann M."/>
            <person name="Boehnlein C."/>
            <person name="Franz C."/>
        </authorList>
    </citation>
    <scope>NUCLEOTIDE SEQUENCE [LARGE SCALE GENOMIC DNA]</scope>
    <source>
        <strain evidence="9 11">DSM 10599</strain>
    </source>
</reference>
<dbReference type="PANTHER" id="PTHR23523:SF2">
    <property type="entry name" value="2-NITROIMIDAZOLE TRANSPORTER"/>
    <property type="match status" value="1"/>
</dbReference>
<dbReference type="Proteomes" id="UP000075666">
    <property type="component" value="Unassembled WGS sequence"/>
</dbReference>
<evidence type="ECO:0000256" key="3">
    <source>
        <dbReference type="ARBA" id="ARBA00022692"/>
    </source>
</evidence>
<feature type="transmembrane region" description="Helical" evidence="6">
    <location>
        <begin position="312"/>
        <end position="334"/>
    </location>
</feature>
<dbReference type="InterPro" id="IPR052524">
    <property type="entry name" value="MFS_Cyanate_Porter"/>
</dbReference>
<evidence type="ECO:0000313" key="11">
    <source>
        <dbReference type="Proteomes" id="UP000595512"/>
    </source>
</evidence>
<name>A0A150LH23_9BACI</name>
<dbReference type="SUPFAM" id="SSF103473">
    <property type="entry name" value="MFS general substrate transporter"/>
    <property type="match status" value="1"/>
</dbReference>
<dbReference type="RefSeq" id="WP_066225811.1">
    <property type="nucleotide sequence ID" value="NZ_CP066701.1"/>
</dbReference>
<keyword evidence="10" id="KW-1185">Reference proteome</keyword>
<accession>A0A150LH23</accession>
<evidence type="ECO:0000256" key="6">
    <source>
        <dbReference type="SAM" id="Phobius"/>
    </source>
</evidence>
<feature type="transmembrane region" description="Helical" evidence="6">
    <location>
        <begin position="91"/>
        <end position="109"/>
    </location>
</feature>
<evidence type="ECO:0000256" key="1">
    <source>
        <dbReference type="ARBA" id="ARBA00004651"/>
    </source>
</evidence>
<keyword evidence="5 6" id="KW-0472">Membrane</keyword>
<feature type="domain" description="Major facilitator superfamily (MFS) profile" evidence="7">
    <location>
        <begin position="22"/>
        <end position="399"/>
    </location>
</feature>
<feature type="transmembrane region" description="Helical" evidence="6">
    <location>
        <begin position="145"/>
        <end position="168"/>
    </location>
</feature>
<dbReference type="CDD" id="cd17339">
    <property type="entry name" value="MFS_NIMT_CynX_like"/>
    <property type="match status" value="1"/>
</dbReference>
<evidence type="ECO:0000259" key="7">
    <source>
        <dbReference type="PROSITE" id="PS50850"/>
    </source>
</evidence>
<feature type="transmembrane region" description="Helical" evidence="6">
    <location>
        <begin position="222"/>
        <end position="245"/>
    </location>
</feature>
<proteinExistence type="predicted"/>
<dbReference type="OrthoDB" id="9797740at2"/>
<dbReference type="GeneID" id="62499309"/>
<sequence>MGLHQVSIHQEHQQTKISVKSKTLLLIIGIIFIGANLRAPITAVGPLISSIRDSLGISNILAGTLTTVPLLAFALLSPFAPKLSRKYGMEGTLFVSLILLTAGIVLRTIPGVGTLFAGTVLVGLGIAICNVLLPSVIKHKFPQNLGVMTGIYAVSMNLCGAIASGLSTPISLKIGWHGALGYWGLFALISILFWIPQIRSRQKPMKKESEKKQSINLWKSKLAWQVTIFMGLQSLIFYTIVAWLPEILVQQGVSSNSAGWMLSLMQFAVIPFTFIVPILAGRMKNQLLLVAITGVLFIAGMFGILYGSEALIPLWVIMIGIAGGFAFSLAMMFFSLRTRSTHEAAELSGMAQSFGYLLAAAGPTLFGILHDTFHSWTMPLWMLIIVSFLILVTGISAGKKGYVSTN</sequence>
<keyword evidence="4 6" id="KW-1133">Transmembrane helix</keyword>
<dbReference type="GO" id="GO:0005886">
    <property type="term" value="C:plasma membrane"/>
    <property type="evidence" value="ECO:0007669"/>
    <property type="project" value="UniProtKB-SubCell"/>
</dbReference>
<reference evidence="8 10" key="1">
    <citation type="submission" date="2016-01" db="EMBL/GenBank/DDBJ databases">
        <title>Genome Sequences of Twelve Sporeforming Bacillus Species Isolated from Foods.</title>
        <authorList>
            <person name="Berendsen E.M."/>
            <person name="Wells-Bennik M.H."/>
            <person name="Krawcyk A.O."/>
            <person name="De Jong A."/>
            <person name="Holsappel S."/>
            <person name="Eijlander R.T."/>
            <person name="Kuipers O.P."/>
        </authorList>
    </citation>
    <scope>NUCLEOTIDE SEQUENCE [LARGE SCALE GENOMIC DNA]</scope>
    <source>
        <strain evidence="8 10">B4102</strain>
    </source>
</reference>
<evidence type="ECO:0000313" key="8">
    <source>
        <dbReference type="EMBL" id="KYD11661.1"/>
    </source>
</evidence>
<feature type="transmembrane region" description="Helical" evidence="6">
    <location>
        <begin position="287"/>
        <end position="306"/>
    </location>
</feature>
<feature type="transmembrane region" description="Helical" evidence="6">
    <location>
        <begin position="24"/>
        <end position="48"/>
    </location>
</feature>
<dbReference type="PROSITE" id="PS50850">
    <property type="entry name" value="MFS"/>
    <property type="match status" value="1"/>
</dbReference>
<feature type="transmembrane region" description="Helical" evidence="6">
    <location>
        <begin position="115"/>
        <end position="133"/>
    </location>
</feature>
<dbReference type="Gene3D" id="1.20.1250.20">
    <property type="entry name" value="MFS general substrate transporter like domains"/>
    <property type="match status" value="1"/>
</dbReference>
<organism evidence="8 10">
    <name type="scientific">Heyndrickxia sporothermodurans</name>
    <dbReference type="NCBI Taxonomy" id="46224"/>
    <lineage>
        <taxon>Bacteria</taxon>
        <taxon>Bacillati</taxon>
        <taxon>Bacillota</taxon>
        <taxon>Bacilli</taxon>
        <taxon>Bacillales</taxon>
        <taxon>Bacillaceae</taxon>
        <taxon>Heyndrickxia</taxon>
    </lineage>
</organism>
<feature type="transmembrane region" description="Helical" evidence="6">
    <location>
        <begin position="60"/>
        <end position="79"/>
    </location>
</feature>